<dbReference type="EMBL" id="CP078145">
    <property type="protein sequence ID" value="QXN91074.1"/>
    <property type="molecule type" value="Genomic_DNA"/>
</dbReference>
<keyword evidence="2" id="KW-1185">Reference proteome</keyword>
<evidence type="ECO:0000313" key="2">
    <source>
        <dbReference type="Proteomes" id="UP000694257"/>
    </source>
</evidence>
<sequence>MLWTVQTWAVPPDRVLSRHARPRPSADNAFAEPVALPVDVPIVDVLTADGAAVSNGNPGAAEAAALPDNTMTEAAAVAVTTCIIDRFIETNFLC</sequence>
<name>A0ABX8RN66_NOCIO</name>
<proteinExistence type="predicted"/>
<reference evidence="1 2" key="1">
    <citation type="submission" date="2021-07" db="EMBL/GenBank/DDBJ databases">
        <title>Whole Genome Sequence of Nocardia Iowensis.</title>
        <authorList>
            <person name="Lamm A."/>
            <person name="Collins-Fairclough A.M."/>
            <person name="Bunk B."/>
            <person name="Sproer C."/>
        </authorList>
    </citation>
    <scope>NUCLEOTIDE SEQUENCE [LARGE SCALE GENOMIC DNA]</scope>
    <source>
        <strain evidence="1 2">NRRL 5646</strain>
    </source>
</reference>
<dbReference type="RefSeq" id="WP_218471934.1">
    <property type="nucleotide sequence ID" value="NZ_BAABJN010000012.1"/>
</dbReference>
<protein>
    <submittedName>
        <fullName evidence="1">Uncharacterized protein</fullName>
    </submittedName>
</protein>
<evidence type="ECO:0000313" key="1">
    <source>
        <dbReference type="EMBL" id="QXN91074.1"/>
    </source>
</evidence>
<gene>
    <name evidence="1" type="ORF">KV110_38000</name>
</gene>
<organism evidence="1 2">
    <name type="scientific">Nocardia iowensis</name>
    <dbReference type="NCBI Taxonomy" id="204891"/>
    <lineage>
        <taxon>Bacteria</taxon>
        <taxon>Bacillati</taxon>
        <taxon>Actinomycetota</taxon>
        <taxon>Actinomycetes</taxon>
        <taxon>Mycobacteriales</taxon>
        <taxon>Nocardiaceae</taxon>
        <taxon>Nocardia</taxon>
    </lineage>
</organism>
<accession>A0ABX8RN66</accession>
<dbReference type="Proteomes" id="UP000694257">
    <property type="component" value="Chromosome"/>
</dbReference>